<name>E6QCV4_9ZZZZ</name>
<sequence>MHGGPAGANQIVARLEGIGVLREITGYARNRRFRFEPYLRLFEETGEEAV</sequence>
<organism evidence="1">
    <name type="scientific">mine drainage metagenome</name>
    <dbReference type="NCBI Taxonomy" id="410659"/>
    <lineage>
        <taxon>unclassified sequences</taxon>
        <taxon>metagenomes</taxon>
        <taxon>ecological metagenomes</taxon>
    </lineage>
</organism>
<reference evidence="1" key="1">
    <citation type="submission" date="2009-10" db="EMBL/GenBank/DDBJ databases">
        <title>Diversity of trophic interactions inside an arsenic-rich microbial ecosystem.</title>
        <authorList>
            <person name="Bertin P.N."/>
            <person name="Heinrich-Salmeron A."/>
            <person name="Pelletier E."/>
            <person name="Goulhen-Chollet F."/>
            <person name="Arsene-Ploetze F."/>
            <person name="Gallien S."/>
            <person name="Calteau A."/>
            <person name="Vallenet D."/>
            <person name="Casiot C."/>
            <person name="Chane-Woon-Ming B."/>
            <person name="Giloteaux L."/>
            <person name="Barakat M."/>
            <person name="Bonnefoy V."/>
            <person name="Bruneel O."/>
            <person name="Chandler M."/>
            <person name="Cleiss J."/>
            <person name="Duran R."/>
            <person name="Elbaz-Poulichet F."/>
            <person name="Fonknechten N."/>
            <person name="Lauga B."/>
            <person name="Mornico D."/>
            <person name="Ortet P."/>
            <person name="Schaeffer C."/>
            <person name="Siguier P."/>
            <person name="Alexander Thil Smith A."/>
            <person name="Van Dorsselaer A."/>
            <person name="Weissenbach J."/>
            <person name="Medigue C."/>
            <person name="Le Paslier D."/>
        </authorList>
    </citation>
    <scope>NUCLEOTIDE SEQUENCE</scope>
</reference>
<accession>E6QCV4</accession>
<comment type="caution">
    <text evidence="1">The sequence shown here is derived from an EMBL/GenBank/DDBJ whole genome shotgun (WGS) entry which is preliminary data.</text>
</comment>
<proteinExistence type="predicted"/>
<gene>
    <name evidence="1" type="ORF">CARN5_1531</name>
</gene>
<dbReference type="AlphaFoldDB" id="E6QCV4"/>
<evidence type="ECO:0008006" key="2">
    <source>
        <dbReference type="Google" id="ProtNLM"/>
    </source>
</evidence>
<evidence type="ECO:0000313" key="1">
    <source>
        <dbReference type="EMBL" id="CBI05030.1"/>
    </source>
</evidence>
<dbReference type="EMBL" id="CABP01000092">
    <property type="protein sequence ID" value="CBI05030.1"/>
    <property type="molecule type" value="Genomic_DNA"/>
</dbReference>
<protein>
    <recommendedName>
        <fullName evidence="2">Filamentation induced by cAMP protein Fic</fullName>
    </recommendedName>
</protein>